<dbReference type="AlphaFoldDB" id="A0A665T174"/>
<feature type="domain" description="TRASH" evidence="1">
    <location>
        <begin position="66"/>
        <end position="104"/>
    </location>
</feature>
<dbReference type="SMART" id="SM00746">
    <property type="entry name" value="TRASH"/>
    <property type="match status" value="2"/>
</dbReference>
<feature type="domain" description="TRASH" evidence="1">
    <location>
        <begin position="23"/>
        <end position="58"/>
    </location>
</feature>
<dbReference type="PANTHER" id="PTHR45736:SF5">
    <property type="entry name" value="ZINC FINGER MYM-TYPE PROTEIN 4"/>
    <property type="match status" value="1"/>
</dbReference>
<dbReference type="Ensembl" id="ENSENLT00000003879.1">
    <property type="protein sequence ID" value="ENSENLP00000003680.1"/>
    <property type="gene ID" value="ENSENLG00000001788.1"/>
</dbReference>
<name>A0A665T174_ECHNA</name>
<keyword evidence="3" id="KW-1185">Reference proteome</keyword>
<reference evidence="2" key="1">
    <citation type="submission" date="2021-04" db="EMBL/GenBank/DDBJ databases">
        <authorList>
            <consortium name="Wellcome Sanger Institute Data Sharing"/>
        </authorList>
    </citation>
    <scope>NUCLEOTIDE SEQUENCE [LARGE SCALE GENOMIC DNA]</scope>
</reference>
<evidence type="ECO:0000259" key="1">
    <source>
        <dbReference type="SMART" id="SM00746"/>
    </source>
</evidence>
<evidence type="ECO:0000313" key="2">
    <source>
        <dbReference type="Ensembl" id="ENSENLP00000003680.1"/>
    </source>
</evidence>
<reference evidence="2" key="2">
    <citation type="submission" date="2025-08" db="UniProtKB">
        <authorList>
            <consortium name="Ensembl"/>
        </authorList>
    </citation>
    <scope>IDENTIFICATION</scope>
</reference>
<dbReference type="PANTHER" id="PTHR45736">
    <property type="entry name" value="ZINC FINGER MYM-TYPE PROTEIN"/>
    <property type="match status" value="1"/>
</dbReference>
<evidence type="ECO:0000313" key="3">
    <source>
        <dbReference type="Proteomes" id="UP000472264"/>
    </source>
</evidence>
<dbReference type="InterPro" id="IPR011017">
    <property type="entry name" value="TRASH_dom"/>
</dbReference>
<reference evidence="2" key="3">
    <citation type="submission" date="2025-09" db="UniProtKB">
        <authorList>
            <consortium name="Ensembl"/>
        </authorList>
    </citation>
    <scope>IDENTIFICATION</scope>
</reference>
<accession>A0A665T174</accession>
<organism evidence="2 3">
    <name type="scientific">Echeneis naucrates</name>
    <name type="common">Live sharksucker</name>
    <dbReference type="NCBI Taxonomy" id="173247"/>
    <lineage>
        <taxon>Eukaryota</taxon>
        <taxon>Metazoa</taxon>
        <taxon>Chordata</taxon>
        <taxon>Craniata</taxon>
        <taxon>Vertebrata</taxon>
        <taxon>Euteleostomi</taxon>
        <taxon>Actinopterygii</taxon>
        <taxon>Neopterygii</taxon>
        <taxon>Teleostei</taxon>
        <taxon>Neoteleostei</taxon>
        <taxon>Acanthomorphata</taxon>
        <taxon>Carangaria</taxon>
        <taxon>Carangiformes</taxon>
        <taxon>Echeneidae</taxon>
        <taxon>Echeneis</taxon>
    </lineage>
</organism>
<sequence length="162" mass="18803">MDFVCSLACFQEFKRANKIPGKCEFCKSEQIIRKAKRVDGKDCYFCSERCKKLFHHQLVRQWGKHCSSCAYCQSSSRMLVMAKYEGNNEEFCSEECSAKFKILSLNVWLPWIYFGNAFGHMNILISINFAALVPNRPGSGYHPCWRNLGNLKRAPISWLSFF</sequence>
<dbReference type="Proteomes" id="UP000472264">
    <property type="component" value="Chromosome 11"/>
</dbReference>
<protein>
    <recommendedName>
        <fullName evidence="1">TRASH domain-containing protein</fullName>
    </recommendedName>
</protein>
<dbReference type="InParanoid" id="A0A665T174"/>
<proteinExistence type="predicted"/>
<dbReference type="InterPro" id="IPR051284">
    <property type="entry name" value="ZnF_MYMT-QRICH1"/>
</dbReference>